<proteinExistence type="predicted"/>
<dbReference type="PATRIC" id="fig|74031.6.peg.3291"/>
<gene>
    <name evidence="2" type="ORF">ROTO_32220</name>
</gene>
<accession>A0A0L6CRF4</accession>
<feature type="region of interest" description="Disordered" evidence="1">
    <location>
        <begin position="1"/>
        <end position="42"/>
    </location>
</feature>
<evidence type="ECO:0000313" key="3">
    <source>
        <dbReference type="Proteomes" id="UP000037046"/>
    </source>
</evidence>
<keyword evidence="3" id="KW-1185">Reference proteome</keyword>
<comment type="caution">
    <text evidence="2">The sequence shown here is derived from an EMBL/GenBank/DDBJ whole genome shotgun (WGS) entry which is preliminary data.</text>
</comment>
<feature type="compositionally biased region" description="Polar residues" evidence="1">
    <location>
        <begin position="32"/>
        <end position="42"/>
    </location>
</feature>
<dbReference type="AlphaFoldDB" id="A0A0L6CRF4"/>
<reference evidence="3" key="1">
    <citation type="submission" date="2015-07" db="EMBL/GenBank/DDBJ databases">
        <title>Draft Genome Sequence of Roseovarius tolerans EL-164, a producer of N-Acylated Alanine Methyl Esters (NAMEs).</title>
        <authorList>
            <person name="Voget S."/>
            <person name="Bruns H."/>
            <person name="Wagner-Doebler I."/>
            <person name="Schulz S."/>
            <person name="Daniel R."/>
        </authorList>
    </citation>
    <scope>NUCLEOTIDE SEQUENCE [LARGE SCALE GENOMIC DNA]</scope>
    <source>
        <strain evidence="3">EL-164</strain>
    </source>
</reference>
<evidence type="ECO:0000256" key="1">
    <source>
        <dbReference type="SAM" id="MobiDB-lite"/>
    </source>
</evidence>
<dbReference type="Proteomes" id="UP000037046">
    <property type="component" value="Unassembled WGS sequence"/>
</dbReference>
<sequence>MMPLTATAGWEGRATDGANARPEIRKPGDLPAQTTQPDGVFR</sequence>
<evidence type="ECO:0000313" key="2">
    <source>
        <dbReference type="EMBL" id="KNX40245.1"/>
    </source>
</evidence>
<protein>
    <submittedName>
        <fullName evidence="2">Uncharacterized protein</fullName>
    </submittedName>
</protein>
<dbReference type="EMBL" id="LGVV01000061">
    <property type="protein sequence ID" value="KNX40245.1"/>
    <property type="molecule type" value="Genomic_DNA"/>
</dbReference>
<name>A0A0L6CRF4_9RHOB</name>
<organism evidence="2 3">
    <name type="scientific">Roseovarius tolerans</name>
    <dbReference type="NCBI Taxonomy" id="74031"/>
    <lineage>
        <taxon>Bacteria</taxon>
        <taxon>Pseudomonadati</taxon>
        <taxon>Pseudomonadota</taxon>
        <taxon>Alphaproteobacteria</taxon>
        <taxon>Rhodobacterales</taxon>
        <taxon>Roseobacteraceae</taxon>
        <taxon>Roseovarius</taxon>
    </lineage>
</organism>